<dbReference type="InterPro" id="IPR029044">
    <property type="entry name" value="Nucleotide-diphossugar_trans"/>
</dbReference>
<keyword evidence="4" id="KW-0808">Transferase</keyword>
<keyword evidence="2" id="KW-1003">Cell membrane</keyword>
<evidence type="ECO:0000256" key="6">
    <source>
        <dbReference type="ARBA" id="ARBA00037281"/>
    </source>
</evidence>
<comment type="subcellular location">
    <subcellularLocation>
        <location evidence="1">Cell membrane</location>
    </subcellularLocation>
</comment>
<dbReference type="EMBL" id="BAABLO010000012">
    <property type="protein sequence ID" value="GAA4730902.1"/>
    <property type="molecule type" value="Genomic_DNA"/>
</dbReference>
<dbReference type="PANTHER" id="PTHR43646:SF2">
    <property type="entry name" value="GLYCOSYLTRANSFERASE 2-LIKE DOMAIN-CONTAINING PROTEIN"/>
    <property type="match status" value="1"/>
</dbReference>
<keyword evidence="5" id="KW-0472">Membrane</keyword>
<sequence>MIVVDRVVVVVPARDEERLLPVCLDSLRVARRVLAQRRPEVRVEVVVVLDRCTDASAAVVAGRADVHGVVSTHGCVGAARATGVSVALQGPGDPATTWLANTDADTVVPADWLLAQVELAGQGLDLVLGTVVPHDLESRVLQAWTQRHHLREGHPHVHGANLGVRASRYLAAGGFCAVPLHEDVLLAEAVKASGAPWLATDATRARTASRRRGRVGGGFATYLRELTAEVGAAEAEAAAAGP</sequence>
<evidence type="ECO:0000313" key="11">
    <source>
        <dbReference type="EMBL" id="GAA4730902.1"/>
    </source>
</evidence>
<dbReference type="Proteomes" id="UP001500556">
    <property type="component" value="Unassembled WGS sequence"/>
</dbReference>
<comment type="function">
    <text evidence="6">Catalyzes the glycosylation of 4,4'-diaponeurosporenoate, i.e. the esterification of glucose at the C1'' position with the carboxyl group of 4,4'-diaponeurosporenic acid, to form glycosyl-4,4'-diaponeurosporenoate. This is a step in the biosynthesis of staphyloxanthin, an orange pigment present in most staphylococci strains.</text>
</comment>
<comment type="pathway">
    <text evidence="7">Carotenoid biosynthesis; staphyloxanthin biosynthesis; staphyloxanthin from farnesyl diphosphate: step 4/5.</text>
</comment>
<evidence type="ECO:0000256" key="9">
    <source>
        <dbReference type="ARBA" id="ARBA00040345"/>
    </source>
</evidence>
<dbReference type="RefSeq" id="WP_345504907.1">
    <property type="nucleotide sequence ID" value="NZ_BAABLO010000012.1"/>
</dbReference>
<evidence type="ECO:0000256" key="2">
    <source>
        <dbReference type="ARBA" id="ARBA00022475"/>
    </source>
</evidence>
<evidence type="ECO:0000256" key="3">
    <source>
        <dbReference type="ARBA" id="ARBA00022676"/>
    </source>
</evidence>
<name>A0ABP8YI50_9MICO</name>
<dbReference type="CDD" id="cd00761">
    <property type="entry name" value="Glyco_tranf_GTA_type"/>
    <property type="match status" value="1"/>
</dbReference>
<reference evidence="12" key="1">
    <citation type="journal article" date="2019" name="Int. J. Syst. Evol. Microbiol.">
        <title>The Global Catalogue of Microorganisms (GCM) 10K type strain sequencing project: providing services to taxonomists for standard genome sequencing and annotation.</title>
        <authorList>
            <consortium name="The Broad Institute Genomics Platform"/>
            <consortium name="The Broad Institute Genome Sequencing Center for Infectious Disease"/>
            <person name="Wu L."/>
            <person name="Ma J."/>
        </authorList>
    </citation>
    <scope>NUCLEOTIDE SEQUENCE [LARGE SCALE GENOMIC DNA]</scope>
    <source>
        <strain evidence="12">JCM 18961</strain>
    </source>
</reference>
<gene>
    <name evidence="11" type="ORF">GCM10025782_32500</name>
</gene>
<evidence type="ECO:0000259" key="10">
    <source>
        <dbReference type="Pfam" id="PF00535"/>
    </source>
</evidence>
<dbReference type="Gene3D" id="3.90.550.10">
    <property type="entry name" value="Spore Coat Polysaccharide Biosynthesis Protein SpsA, Chain A"/>
    <property type="match status" value="1"/>
</dbReference>
<organism evidence="11 12">
    <name type="scientific">Pedococcus ginsenosidimutans</name>
    <dbReference type="NCBI Taxonomy" id="490570"/>
    <lineage>
        <taxon>Bacteria</taxon>
        <taxon>Bacillati</taxon>
        <taxon>Actinomycetota</taxon>
        <taxon>Actinomycetes</taxon>
        <taxon>Micrococcales</taxon>
        <taxon>Intrasporangiaceae</taxon>
        <taxon>Pedococcus</taxon>
    </lineage>
</organism>
<keyword evidence="3" id="KW-0328">Glycosyltransferase</keyword>
<accession>A0ABP8YI50</accession>
<comment type="caution">
    <text evidence="11">The sequence shown here is derived from an EMBL/GenBank/DDBJ whole genome shotgun (WGS) entry which is preliminary data.</text>
</comment>
<dbReference type="Pfam" id="PF00535">
    <property type="entry name" value="Glycos_transf_2"/>
    <property type="match status" value="1"/>
</dbReference>
<evidence type="ECO:0000256" key="4">
    <source>
        <dbReference type="ARBA" id="ARBA00022679"/>
    </source>
</evidence>
<proteinExistence type="inferred from homology"/>
<comment type="similarity">
    <text evidence="8">Belongs to the glycosyltransferase 2 family. CrtQ subfamily.</text>
</comment>
<feature type="domain" description="Glycosyltransferase 2-like" evidence="10">
    <location>
        <begin position="9"/>
        <end position="139"/>
    </location>
</feature>
<dbReference type="SUPFAM" id="SSF53448">
    <property type="entry name" value="Nucleotide-diphospho-sugar transferases"/>
    <property type="match status" value="1"/>
</dbReference>
<keyword evidence="12" id="KW-1185">Reference proteome</keyword>
<evidence type="ECO:0000313" key="12">
    <source>
        <dbReference type="Proteomes" id="UP001500556"/>
    </source>
</evidence>
<evidence type="ECO:0000256" key="8">
    <source>
        <dbReference type="ARBA" id="ARBA00038120"/>
    </source>
</evidence>
<evidence type="ECO:0000256" key="1">
    <source>
        <dbReference type="ARBA" id="ARBA00004236"/>
    </source>
</evidence>
<evidence type="ECO:0000256" key="7">
    <source>
        <dbReference type="ARBA" id="ARBA00037904"/>
    </source>
</evidence>
<evidence type="ECO:0000256" key="5">
    <source>
        <dbReference type="ARBA" id="ARBA00023136"/>
    </source>
</evidence>
<dbReference type="InterPro" id="IPR001173">
    <property type="entry name" value="Glyco_trans_2-like"/>
</dbReference>
<dbReference type="PANTHER" id="PTHR43646">
    <property type="entry name" value="GLYCOSYLTRANSFERASE"/>
    <property type="match status" value="1"/>
</dbReference>
<protein>
    <recommendedName>
        <fullName evidence="9">4,4'-diaponeurosporenoate glycosyltransferase</fullName>
    </recommendedName>
</protein>